<dbReference type="HOGENOM" id="CLU_000445_88_0_9"/>
<dbReference type="EMBL" id="ABWK02000020">
    <property type="protein sequence ID" value="EEX68029.1"/>
    <property type="molecule type" value="Genomic_DNA"/>
</dbReference>
<proteinExistence type="predicted"/>
<dbReference type="GeneID" id="93481989"/>
<evidence type="ECO:0000313" key="1">
    <source>
        <dbReference type="EMBL" id="EEX68029.1"/>
    </source>
</evidence>
<dbReference type="eggNOG" id="COG2207">
    <property type="taxonomic scope" value="Bacteria"/>
</dbReference>
<accession>C9KP74</accession>
<dbReference type="Proteomes" id="UP000003671">
    <property type="component" value="Unassembled WGS sequence"/>
</dbReference>
<name>C9KP74_9FIRM</name>
<organism evidence="1 2">
    <name type="scientific">Mitsuokella multacida DSM 20544</name>
    <dbReference type="NCBI Taxonomy" id="500635"/>
    <lineage>
        <taxon>Bacteria</taxon>
        <taxon>Bacillati</taxon>
        <taxon>Bacillota</taxon>
        <taxon>Negativicutes</taxon>
        <taxon>Selenomonadales</taxon>
        <taxon>Selenomonadaceae</taxon>
        <taxon>Mitsuokella</taxon>
    </lineage>
</organism>
<dbReference type="AlphaFoldDB" id="C9KP74"/>
<keyword evidence="2" id="KW-1185">Reference proteome</keyword>
<protein>
    <submittedName>
        <fullName evidence="1">Transcriptional regulator, AraC family</fullName>
    </submittedName>
</protein>
<dbReference type="STRING" id="500635.MITSMUL_05029"/>
<sequence>MNKLLTLAIDKLGRDWANLNWEFREFELNGAKDKMSQWQGDPAEDIMVVVFKGNHIEEPFHRQDFFFIDYAYQMDYNALSAKFDNLITVREGDCYIGQPFSGYALRGDSETEDIIMIGVHIKKDTFFREYLSALSMDANMFRFFLDPRTDKFSDEFIHLSFEKVSPVRSLLEIMVLEYADKKEDTQKILKPMVLSLFLYIARQYRLQQFMPAGEALEDRIVQYINSHPESVTLRDIAEHFSYHPNYISSLLSKRIGKNFRKLSWKREWTGRQSLSKAPTCPWKKFRAW</sequence>
<evidence type="ECO:0000313" key="2">
    <source>
        <dbReference type="Proteomes" id="UP000003671"/>
    </source>
</evidence>
<dbReference type="RefSeq" id="WP_005842038.1">
    <property type="nucleotide sequence ID" value="NZ_GG697142.2"/>
</dbReference>
<comment type="caution">
    <text evidence="1">The sequence shown here is derived from an EMBL/GenBank/DDBJ whole genome shotgun (WGS) entry which is preliminary data.</text>
</comment>
<dbReference type="Gene3D" id="1.10.10.60">
    <property type="entry name" value="Homeodomain-like"/>
    <property type="match status" value="1"/>
</dbReference>
<gene>
    <name evidence="1" type="ORF">MITSMUL_05029</name>
</gene>
<reference evidence="1" key="1">
    <citation type="submission" date="2009-09" db="EMBL/GenBank/DDBJ databases">
        <authorList>
            <person name="Weinstock G."/>
            <person name="Sodergren E."/>
            <person name="Clifton S."/>
            <person name="Fulton L."/>
            <person name="Fulton B."/>
            <person name="Courtney L."/>
            <person name="Fronick C."/>
            <person name="Harrison M."/>
            <person name="Strong C."/>
            <person name="Farmer C."/>
            <person name="Delahaunty K."/>
            <person name="Markovic C."/>
            <person name="Hall O."/>
            <person name="Minx P."/>
            <person name="Tomlinson C."/>
            <person name="Mitreva M."/>
            <person name="Nelson J."/>
            <person name="Hou S."/>
            <person name="Wollam A."/>
            <person name="Pepin K.H."/>
            <person name="Johnson M."/>
            <person name="Bhonagiri V."/>
            <person name="Nash W.E."/>
            <person name="Warren W."/>
            <person name="Chinwalla A."/>
            <person name="Mardis E.R."/>
            <person name="Wilson R.K."/>
        </authorList>
    </citation>
    <scope>NUCLEOTIDE SEQUENCE [LARGE SCALE GENOMIC DNA]</scope>
    <source>
        <strain evidence="1">DSM 20544</strain>
    </source>
</reference>